<evidence type="ECO:0000313" key="3">
    <source>
        <dbReference type="Proteomes" id="UP001299546"/>
    </source>
</evidence>
<evidence type="ECO:0000313" key="2">
    <source>
        <dbReference type="EMBL" id="MCB7387153.1"/>
    </source>
</evidence>
<dbReference type="SUPFAM" id="SSF51182">
    <property type="entry name" value="RmlC-like cupins"/>
    <property type="match status" value="1"/>
</dbReference>
<organism evidence="2 3">
    <name type="scientific">Bariatricus massiliensis</name>
    <dbReference type="NCBI Taxonomy" id="1745713"/>
    <lineage>
        <taxon>Bacteria</taxon>
        <taxon>Bacillati</taxon>
        <taxon>Bacillota</taxon>
        <taxon>Clostridia</taxon>
        <taxon>Lachnospirales</taxon>
        <taxon>Lachnospiraceae</taxon>
        <taxon>Bariatricus</taxon>
    </lineage>
</organism>
<gene>
    <name evidence="2" type="ORF">LIZ65_07600</name>
</gene>
<proteinExistence type="predicted"/>
<dbReference type="EMBL" id="JAJCIS010000003">
    <property type="protein sequence ID" value="MCB7387153.1"/>
    <property type="molecule type" value="Genomic_DNA"/>
</dbReference>
<dbReference type="InterPro" id="IPR013096">
    <property type="entry name" value="Cupin_2"/>
</dbReference>
<protein>
    <submittedName>
        <fullName evidence="2">Cupin domain-containing protein</fullName>
    </submittedName>
</protein>
<dbReference type="Proteomes" id="UP001299546">
    <property type="component" value="Unassembled WGS sequence"/>
</dbReference>
<evidence type="ECO:0000259" key="1">
    <source>
        <dbReference type="Pfam" id="PF07883"/>
    </source>
</evidence>
<comment type="caution">
    <text evidence="2">The sequence shown here is derived from an EMBL/GenBank/DDBJ whole genome shotgun (WGS) entry which is preliminary data.</text>
</comment>
<reference evidence="2 3" key="1">
    <citation type="submission" date="2021-10" db="EMBL/GenBank/DDBJ databases">
        <title>Collection of gut derived symbiotic bacterial strains cultured from healthy donors.</title>
        <authorList>
            <person name="Lin H."/>
            <person name="Littmann E."/>
            <person name="Kohout C."/>
            <person name="Pamer E.G."/>
        </authorList>
    </citation>
    <scope>NUCLEOTIDE SEQUENCE [LARGE SCALE GENOMIC DNA]</scope>
    <source>
        <strain evidence="2 3">DFI.1.165</strain>
    </source>
</reference>
<dbReference type="InterPro" id="IPR014710">
    <property type="entry name" value="RmlC-like_jellyroll"/>
</dbReference>
<feature type="domain" description="Cupin type-2" evidence="1">
    <location>
        <begin position="45"/>
        <end position="105"/>
    </location>
</feature>
<dbReference type="PANTHER" id="PTHR43698:SF1">
    <property type="entry name" value="BLL4564 PROTEIN"/>
    <property type="match status" value="1"/>
</dbReference>
<keyword evidence="3" id="KW-1185">Reference proteome</keyword>
<dbReference type="Gene3D" id="2.60.120.10">
    <property type="entry name" value="Jelly Rolls"/>
    <property type="match status" value="1"/>
</dbReference>
<dbReference type="InterPro" id="IPR011051">
    <property type="entry name" value="RmlC_Cupin_sf"/>
</dbReference>
<name>A0ABS8DFG3_9FIRM</name>
<dbReference type="CDD" id="cd02233">
    <property type="entry name" value="cupin_HNL-like"/>
    <property type="match status" value="1"/>
</dbReference>
<dbReference type="RefSeq" id="WP_066733916.1">
    <property type="nucleotide sequence ID" value="NZ_JAJCIQ010000003.1"/>
</dbReference>
<dbReference type="PANTHER" id="PTHR43698">
    <property type="entry name" value="RIBD C-TERMINAL DOMAIN CONTAINING PROTEIN"/>
    <property type="match status" value="1"/>
</dbReference>
<dbReference type="Pfam" id="PF07883">
    <property type="entry name" value="Cupin_2"/>
    <property type="match status" value="1"/>
</dbReference>
<dbReference type="InterPro" id="IPR047263">
    <property type="entry name" value="HNL-like_cupin"/>
</dbReference>
<accession>A0ABS8DFG3</accession>
<sequence length="141" mass="15795">MSTKQEVIEQMIFPMGEKNDVFAKYFVGQSYLNMISTEQVVVGNVTFEPGCRNNWHIHHADKNGGQMLLCTAGAGYYQEWGKEPRKLQPGDVVHIPTGVKHWHGAAPDSWFTHLAIEVPAENASTEWCEAVSDEDYGKLKG</sequence>